<dbReference type="Pfam" id="PF00090">
    <property type="entry name" value="TSP_1"/>
    <property type="match status" value="1"/>
</dbReference>
<dbReference type="EMBL" id="BLXT01000264">
    <property type="protein sequence ID" value="GFN75437.1"/>
    <property type="molecule type" value="Genomic_DNA"/>
</dbReference>
<dbReference type="InterPro" id="IPR006207">
    <property type="entry name" value="Cys_knot_C"/>
</dbReference>
<proteinExistence type="predicted"/>
<dbReference type="Gene3D" id="2.20.100.10">
    <property type="entry name" value="Thrombospondin type-1 (TSP1) repeat"/>
    <property type="match status" value="1"/>
</dbReference>
<feature type="domain" description="CTCK" evidence="4">
    <location>
        <begin position="687"/>
        <end position="764"/>
    </location>
</feature>
<dbReference type="InterPro" id="IPR000884">
    <property type="entry name" value="TSP1_rpt"/>
</dbReference>
<name>A0AAV3XYK5_9GAST</name>
<protein>
    <submittedName>
        <fullName evidence="5">Collagen alpha-2(Iv) chain</fullName>
    </submittedName>
</protein>
<dbReference type="SMART" id="SM00041">
    <property type="entry name" value="CT"/>
    <property type="match status" value="1"/>
</dbReference>
<comment type="caution">
    <text evidence="5">The sequence shown here is derived from an EMBL/GenBank/DDBJ whole genome shotgun (WGS) entry which is preliminary data.</text>
</comment>
<keyword evidence="1" id="KW-1015">Disulfide bond</keyword>
<dbReference type="PROSITE" id="PS50092">
    <property type="entry name" value="TSP1"/>
    <property type="match status" value="2"/>
</dbReference>
<organism evidence="5 6">
    <name type="scientific">Plakobranchus ocellatus</name>
    <dbReference type="NCBI Taxonomy" id="259542"/>
    <lineage>
        <taxon>Eukaryota</taxon>
        <taxon>Metazoa</taxon>
        <taxon>Spiralia</taxon>
        <taxon>Lophotrochozoa</taxon>
        <taxon>Mollusca</taxon>
        <taxon>Gastropoda</taxon>
        <taxon>Heterobranchia</taxon>
        <taxon>Euthyneura</taxon>
        <taxon>Panpulmonata</taxon>
        <taxon>Sacoglossa</taxon>
        <taxon>Placobranchoidea</taxon>
        <taxon>Plakobranchidae</taxon>
        <taxon>Plakobranchus</taxon>
    </lineage>
</organism>
<dbReference type="Proteomes" id="UP000735302">
    <property type="component" value="Unassembled WGS sequence"/>
</dbReference>
<evidence type="ECO:0000256" key="1">
    <source>
        <dbReference type="ARBA" id="ARBA00023157"/>
    </source>
</evidence>
<comment type="caution">
    <text evidence="2">Lacks conserved residue(s) required for the propagation of feature annotation.</text>
</comment>
<dbReference type="PROSITE" id="PS01225">
    <property type="entry name" value="CTCK_2"/>
    <property type="match status" value="1"/>
</dbReference>
<dbReference type="GO" id="GO:0005581">
    <property type="term" value="C:collagen trimer"/>
    <property type="evidence" value="ECO:0007669"/>
    <property type="project" value="UniProtKB-KW"/>
</dbReference>
<dbReference type="SMART" id="SM00209">
    <property type="entry name" value="TSP1"/>
    <property type="match status" value="2"/>
</dbReference>
<gene>
    <name evidence="5" type="ORF">PoB_000194300</name>
</gene>
<dbReference type="AlphaFoldDB" id="A0AAV3XYK5"/>
<reference evidence="5 6" key="1">
    <citation type="journal article" date="2021" name="Elife">
        <title>Chloroplast acquisition without the gene transfer in kleptoplastic sea slugs, Plakobranchus ocellatus.</title>
        <authorList>
            <person name="Maeda T."/>
            <person name="Takahashi S."/>
            <person name="Yoshida T."/>
            <person name="Shimamura S."/>
            <person name="Takaki Y."/>
            <person name="Nagai Y."/>
            <person name="Toyoda A."/>
            <person name="Suzuki Y."/>
            <person name="Arimoto A."/>
            <person name="Ishii H."/>
            <person name="Satoh N."/>
            <person name="Nishiyama T."/>
            <person name="Hasebe M."/>
            <person name="Maruyama T."/>
            <person name="Minagawa J."/>
            <person name="Obokata J."/>
            <person name="Shigenobu S."/>
        </authorList>
    </citation>
    <scope>NUCLEOTIDE SEQUENCE [LARGE SCALE GENOMIC DNA]</scope>
</reference>
<feature type="compositionally biased region" description="Low complexity" evidence="3">
    <location>
        <begin position="1"/>
        <end position="125"/>
    </location>
</feature>
<keyword evidence="6" id="KW-1185">Reference proteome</keyword>
<evidence type="ECO:0000259" key="4">
    <source>
        <dbReference type="PROSITE" id="PS01225"/>
    </source>
</evidence>
<feature type="region of interest" description="Disordered" evidence="3">
    <location>
        <begin position="1"/>
        <end position="133"/>
    </location>
</feature>
<evidence type="ECO:0000256" key="2">
    <source>
        <dbReference type="PROSITE-ProRule" id="PRU00039"/>
    </source>
</evidence>
<dbReference type="SUPFAM" id="SSF82895">
    <property type="entry name" value="TSP-1 type 1 repeat"/>
    <property type="match status" value="1"/>
</dbReference>
<evidence type="ECO:0000256" key="3">
    <source>
        <dbReference type="SAM" id="MobiDB-lite"/>
    </source>
</evidence>
<sequence length="764" mass="81696">MICTGTPGTPGTPTTVTTPRTPSTTATPSTPGTPSTVTTPGTPSTPATPETPGTPSTVPTPGTPSTPATLGTPGTRGTPTMPNTPGTPGTPATGTPTTTVTTSGTPATLSTPGTPSTSTVATPGTLSTSGTPRIPVCENIVEVTKAHLSELPMGPLVSEPAPPEVGFTDFEYVVMPGHSRLTISIEMPLGAQLLLTNLEGTYDSYSVIIVDENGDETTQKNTEMENIFDRDIAPSNVFTKSSIPDSGQLVIQVTGPSGGFTVQIIELKLCLPEIQFCRLGYEEVLEALKFLPVHDELGVNSQNQTVKFGDHGDYLESGVTIFGSCYQCLCANYSLECFENSDCDECPARTVECVGECSNAVEVVTYTKPGVHPNCLVNSSEPCVPDTCTTPHMCPGPWSSWSPCSQQCQQFRSRECGPGCPDSCRGFNLTEAQTCDSCLATTTTPAPTTPHECDQNEVYACVTAYDQCLASCGVLMRQSVCDALLDDASCIDTCACAKGYVSECTSNGYNCQERNDCCELSQWSDWTPCSRSCGTGTKTRQRTKKGNGCDPKEQMVESQICEQEECPCIHNGEVWESGRVVEDICKSCECSNGEFLCNVLKEPDELWRNEDCSKHCYCNETGFEVCFENEELKACKDIRENCNDETHTLRETDDLCCPECVPIMTPCGYKSTGNETLTVVGDDSSVNCTAVVEMGTCYGTCGSSYEAATHLTYKDGHFQLYTEPNCSCCKAVTATKDLTFSCQDGTDIHVAVGYIKDCSCEMCS</sequence>
<evidence type="ECO:0000313" key="6">
    <source>
        <dbReference type="Proteomes" id="UP000735302"/>
    </source>
</evidence>
<keyword evidence="5" id="KW-0176">Collagen</keyword>
<dbReference type="InterPro" id="IPR036383">
    <property type="entry name" value="TSP1_rpt_sf"/>
</dbReference>
<evidence type="ECO:0000313" key="5">
    <source>
        <dbReference type="EMBL" id="GFN75437.1"/>
    </source>
</evidence>
<accession>A0AAV3XYK5</accession>